<organism evidence="1 2">
    <name type="scientific">Candidatus Komeilibacteria bacterium CG11_big_fil_rev_8_21_14_0_20_36_20</name>
    <dbReference type="NCBI Taxonomy" id="1974477"/>
    <lineage>
        <taxon>Bacteria</taxon>
        <taxon>Candidatus Komeiliibacteriota</taxon>
    </lineage>
</organism>
<evidence type="ECO:0000313" key="1">
    <source>
        <dbReference type="EMBL" id="PIR06659.1"/>
    </source>
</evidence>
<accession>A0A2H0NCN6</accession>
<sequence>MRKKDKLQLETWCKKYGLEILPYRKHIKLKHIKTNRKIIISSSASCPFYMQHVLKDIKRLNK</sequence>
<protein>
    <submittedName>
        <fullName evidence="1">Uncharacterized protein</fullName>
    </submittedName>
</protein>
<dbReference type="EMBL" id="PCWQ01000011">
    <property type="protein sequence ID" value="PIR06659.1"/>
    <property type="molecule type" value="Genomic_DNA"/>
</dbReference>
<proteinExistence type="predicted"/>
<comment type="caution">
    <text evidence="1">The sequence shown here is derived from an EMBL/GenBank/DDBJ whole genome shotgun (WGS) entry which is preliminary data.</text>
</comment>
<evidence type="ECO:0000313" key="2">
    <source>
        <dbReference type="Proteomes" id="UP000230564"/>
    </source>
</evidence>
<reference evidence="1 2" key="1">
    <citation type="submission" date="2017-09" db="EMBL/GenBank/DDBJ databases">
        <title>Depth-based differentiation of microbial function through sediment-hosted aquifers and enrichment of novel symbionts in the deep terrestrial subsurface.</title>
        <authorList>
            <person name="Probst A.J."/>
            <person name="Ladd B."/>
            <person name="Jarett J.K."/>
            <person name="Geller-Mcgrath D.E."/>
            <person name="Sieber C.M."/>
            <person name="Emerson J.B."/>
            <person name="Anantharaman K."/>
            <person name="Thomas B.C."/>
            <person name="Malmstrom R."/>
            <person name="Stieglmeier M."/>
            <person name="Klingl A."/>
            <person name="Woyke T."/>
            <person name="Ryan C.M."/>
            <person name="Banfield J.F."/>
        </authorList>
    </citation>
    <scope>NUCLEOTIDE SEQUENCE [LARGE SCALE GENOMIC DNA]</scope>
    <source>
        <strain evidence="1">CG11_big_fil_rev_8_21_14_0_20_36_20</strain>
    </source>
</reference>
<gene>
    <name evidence="1" type="ORF">COV55_02795</name>
</gene>
<dbReference type="Proteomes" id="UP000230564">
    <property type="component" value="Unassembled WGS sequence"/>
</dbReference>
<dbReference type="AlphaFoldDB" id="A0A2H0NCN6"/>
<name>A0A2H0NCN6_9BACT</name>